<name>A0A547Q9F5_9RHOB</name>
<keyword evidence="3" id="KW-0413">Isomerase</keyword>
<dbReference type="Pfam" id="PF00378">
    <property type="entry name" value="ECH_1"/>
    <property type="match status" value="1"/>
</dbReference>
<dbReference type="InterPro" id="IPR001753">
    <property type="entry name" value="Enoyl-CoA_hydra/iso"/>
</dbReference>
<evidence type="ECO:0000313" key="3">
    <source>
        <dbReference type="EMBL" id="TRD22981.1"/>
    </source>
</evidence>
<dbReference type="SUPFAM" id="SSF52096">
    <property type="entry name" value="ClpP/crotonase"/>
    <property type="match status" value="1"/>
</dbReference>
<comment type="caution">
    <text evidence="3">The sequence shown here is derived from an EMBL/GenBank/DDBJ whole genome shotgun (WGS) entry which is preliminary data.</text>
</comment>
<protein>
    <submittedName>
        <fullName evidence="3">2-(1,2-epoxy-1,2-dihydrophenyl)acetyl-CoA isomerase</fullName>
    </submittedName>
</protein>
<dbReference type="Gene3D" id="3.90.226.10">
    <property type="entry name" value="2-enoyl-CoA Hydratase, Chain A, domain 1"/>
    <property type="match status" value="1"/>
</dbReference>
<dbReference type="InterPro" id="IPR029045">
    <property type="entry name" value="ClpP/crotonase-like_dom_sf"/>
</dbReference>
<reference evidence="3 4" key="1">
    <citation type="submission" date="2019-06" db="EMBL/GenBank/DDBJ databases">
        <title>Paenimaribius caenipelagi gen. nov., sp. nov., isolated from a tidal flat.</title>
        <authorList>
            <person name="Yoon J.-H."/>
        </authorList>
    </citation>
    <scope>NUCLEOTIDE SEQUENCE [LARGE SCALE GENOMIC DNA]</scope>
    <source>
        <strain evidence="3 4">JBTF-M29</strain>
    </source>
</reference>
<dbReference type="InterPro" id="IPR014748">
    <property type="entry name" value="Enoyl-CoA_hydra_C"/>
</dbReference>
<dbReference type="PROSITE" id="PS00166">
    <property type="entry name" value="ENOYL_COA_HYDRATASE"/>
    <property type="match status" value="1"/>
</dbReference>
<evidence type="ECO:0000256" key="2">
    <source>
        <dbReference type="RuleBase" id="RU003707"/>
    </source>
</evidence>
<organism evidence="3 4">
    <name type="scientific">Palleronia caenipelagi</name>
    <dbReference type="NCBI Taxonomy" id="2489174"/>
    <lineage>
        <taxon>Bacteria</taxon>
        <taxon>Pseudomonadati</taxon>
        <taxon>Pseudomonadota</taxon>
        <taxon>Alphaproteobacteria</taxon>
        <taxon>Rhodobacterales</taxon>
        <taxon>Roseobacteraceae</taxon>
        <taxon>Palleronia</taxon>
    </lineage>
</organism>
<dbReference type="RefSeq" id="WP_142833171.1">
    <property type="nucleotide sequence ID" value="NZ_VFSV01000003.1"/>
</dbReference>
<dbReference type="InterPro" id="IPR018376">
    <property type="entry name" value="Enoyl-CoA_hyd/isom_CS"/>
</dbReference>
<evidence type="ECO:0000256" key="1">
    <source>
        <dbReference type="ARBA" id="ARBA00005254"/>
    </source>
</evidence>
<dbReference type="PANTHER" id="PTHR43459">
    <property type="entry name" value="ENOYL-COA HYDRATASE"/>
    <property type="match status" value="1"/>
</dbReference>
<dbReference type="AlphaFoldDB" id="A0A547Q9F5"/>
<dbReference type="PANTHER" id="PTHR43459:SF1">
    <property type="entry name" value="EG:BACN32G11.4 PROTEIN"/>
    <property type="match status" value="1"/>
</dbReference>
<accession>A0A547Q9F5</accession>
<dbReference type="EMBL" id="VFSV01000003">
    <property type="protein sequence ID" value="TRD22981.1"/>
    <property type="molecule type" value="Genomic_DNA"/>
</dbReference>
<proteinExistence type="inferred from homology"/>
<comment type="similarity">
    <text evidence="1 2">Belongs to the enoyl-CoA hydratase/isomerase family.</text>
</comment>
<gene>
    <name evidence="3" type="ORF">FEV53_02110</name>
</gene>
<dbReference type="Gene3D" id="1.10.12.10">
    <property type="entry name" value="Lyase 2-enoyl-coa Hydratase, Chain A, domain 2"/>
    <property type="match status" value="1"/>
</dbReference>
<keyword evidence="4" id="KW-1185">Reference proteome</keyword>
<dbReference type="GO" id="GO:0016853">
    <property type="term" value="F:isomerase activity"/>
    <property type="evidence" value="ECO:0007669"/>
    <property type="project" value="UniProtKB-KW"/>
</dbReference>
<dbReference type="CDD" id="cd06558">
    <property type="entry name" value="crotonase-like"/>
    <property type="match status" value="1"/>
</dbReference>
<dbReference type="OrthoDB" id="9781757at2"/>
<sequence length="258" mass="27698">MDYKAIELSLTDGVAVITLNRPESKNALNTQMRSEITHALKAMAKQARCIVLTGAGGCFCSGQDLTDAESFGALDLESTLRDEYEPMLHALVNSPVPTIAAVHGPAAGAGANLALGADVVIASESSVFLQAFTRIGLIPDAGGTYWLPRQMGLAKAMGAALFAEPLTAKQASDWGMIWEAVPDDAFDAHWRKRAQTLASGPTTAYAGVKRALREGYENNLAQQLELEAEIQGEMGRTRDFREGVLAFLQKRPANYEGR</sequence>
<evidence type="ECO:0000313" key="4">
    <source>
        <dbReference type="Proteomes" id="UP000318590"/>
    </source>
</evidence>
<dbReference type="Proteomes" id="UP000318590">
    <property type="component" value="Unassembled WGS sequence"/>
</dbReference>